<dbReference type="GeneID" id="75692182"/>
<protein>
    <submittedName>
        <fullName evidence="2">Uncharacterized protein</fullName>
    </submittedName>
</protein>
<dbReference type="KEGG" id="vg:75692182"/>
<name>A0AAE7RTP2_9CAUD</name>
<gene>
    <name evidence="2" type="primary">gp_05882</name>
</gene>
<dbReference type="RefSeq" id="YP_010358753.1">
    <property type="nucleotide sequence ID" value="NC_062765.1"/>
</dbReference>
<evidence type="ECO:0000313" key="2">
    <source>
        <dbReference type="EMBL" id="QWM89181.1"/>
    </source>
</evidence>
<evidence type="ECO:0000313" key="3">
    <source>
        <dbReference type="Proteomes" id="UP000827388"/>
    </source>
</evidence>
<organism evidence="2 3">
    <name type="scientific">uncultured phage cr30_1</name>
    <dbReference type="NCBI Taxonomy" id="2986411"/>
    <lineage>
        <taxon>Viruses</taxon>
        <taxon>Duplodnaviria</taxon>
        <taxon>Heunggongvirae</taxon>
        <taxon>Uroviricota</taxon>
        <taxon>Caudoviricetes</taxon>
        <taxon>Crassvirales</taxon>
        <taxon>Suoliviridae</taxon>
        <taxon>Boorivirinae</taxon>
        <taxon>Cohcovirus</taxon>
        <taxon>Cohcovirus splanchnicus</taxon>
    </lineage>
</organism>
<evidence type="ECO:0000256" key="1">
    <source>
        <dbReference type="SAM" id="MobiDB-lite"/>
    </source>
</evidence>
<feature type="region of interest" description="Disordered" evidence="1">
    <location>
        <begin position="169"/>
        <end position="197"/>
    </location>
</feature>
<feature type="compositionally biased region" description="Acidic residues" evidence="1">
    <location>
        <begin position="188"/>
        <end position="197"/>
    </location>
</feature>
<proteinExistence type="predicted"/>
<reference evidence="2 3" key="1">
    <citation type="submission" date="2021-04" db="EMBL/GenBank/DDBJ databases">
        <authorList>
            <person name="Shkoporov A.N."/>
            <person name="Stockdale S.R."/>
            <person name="Guerin E."/>
            <person name="Ross R.P."/>
            <person name="Hill C."/>
        </authorList>
    </citation>
    <scope>NUCLEOTIDE SEQUENCE [LARGE SCALE GENOMIC DNA]</scope>
    <source>
        <strain evidence="3">cr30_1</strain>
    </source>
</reference>
<sequence length="197" mass="22484">MVIKTKDVKNYELTKVEVKPSKDGKVRYAVCEFRQAGLRKVLQEQTRPVVMQLMAAYGSTKEHEDVYFKLLEETVGEVMPICCVEVAGFPDFVRKDNDDKIITETKERDGKQVKVASVYNSVFIYTLCTDEGECIKSDASLIKRGENLFNNSKRIITMEEYKMQREKAKAAKEAAKAAEEKKPNPLLEAEEIDDDEL</sequence>
<accession>A0AAE7RTP2</accession>
<feature type="compositionally biased region" description="Basic and acidic residues" evidence="1">
    <location>
        <begin position="169"/>
        <end position="183"/>
    </location>
</feature>
<dbReference type="Proteomes" id="UP000827388">
    <property type="component" value="Segment"/>
</dbReference>
<dbReference type="EMBL" id="MZ130475">
    <property type="protein sequence ID" value="QWM89181.1"/>
    <property type="molecule type" value="Genomic_DNA"/>
</dbReference>
<keyword evidence="3" id="KW-1185">Reference proteome</keyword>